<dbReference type="Gene3D" id="1.10.510.10">
    <property type="entry name" value="Transferase(Phosphotransferase) domain 1"/>
    <property type="match status" value="1"/>
</dbReference>
<dbReference type="EMBL" id="DS113288">
    <property type="protein sequence ID" value="EAY13277.1"/>
    <property type="molecule type" value="Genomic_DNA"/>
</dbReference>
<reference evidence="1" key="2">
    <citation type="journal article" date="2007" name="Science">
        <title>Draft genome sequence of the sexually transmitted pathogen Trichomonas vaginalis.</title>
        <authorList>
            <person name="Carlton J.M."/>
            <person name="Hirt R.P."/>
            <person name="Silva J.C."/>
            <person name="Delcher A.L."/>
            <person name="Schatz M."/>
            <person name="Zhao Q."/>
            <person name="Wortman J.R."/>
            <person name="Bidwell S.L."/>
            <person name="Alsmark U.C.M."/>
            <person name="Besteiro S."/>
            <person name="Sicheritz-Ponten T."/>
            <person name="Noel C.J."/>
            <person name="Dacks J.B."/>
            <person name="Foster P.G."/>
            <person name="Simillion C."/>
            <person name="Van de Peer Y."/>
            <person name="Miranda-Saavedra D."/>
            <person name="Barton G.J."/>
            <person name="Westrop G.D."/>
            <person name="Mueller S."/>
            <person name="Dessi D."/>
            <person name="Fiori P.L."/>
            <person name="Ren Q."/>
            <person name="Paulsen I."/>
            <person name="Zhang H."/>
            <person name="Bastida-Corcuera F.D."/>
            <person name="Simoes-Barbosa A."/>
            <person name="Brown M.T."/>
            <person name="Hayes R.D."/>
            <person name="Mukherjee M."/>
            <person name="Okumura C.Y."/>
            <person name="Schneider R."/>
            <person name="Smith A.J."/>
            <person name="Vanacova S."/>
            <person name="Villalvazo M."/>
            <person name="Haas B.J."/>
            <person name="Pertea M."/>
            <person name="Feldblyum T.V."/>
            <person name="Utterback T.R."/>
            <person name="Shu C.L."/>
            <person name="Osoegawa K."/>
            <person name="de Jong P.J."/>
            <person name="Hrdy I."/>
            <person name="Horvathova L."/>
            <person name="Zubacova Z."/>
            <person name="Dolezal P."/>
            <person name="Malik S.B."/>
            <person name="Logsdon J.M. Jr."/>
            <person name="Henze K."/>
            <person name="Gupta A."/>
            <person name="Wang C.C."/>
            <person name="Dunne R.L."/>
            <person name="Upcroft J.A."/>
            <person name="Upcroft P."/>
            <person name="White O."/>
            <person name="Salzberg S.L."/>
            <person name="Tang P."/>
            <person name="Chiu C.-H."/>
            <person name="Lee Y.-S."/>
            <person name="Embley T.M."/>
            <person name="Coombs G.H."/>
            <person name="Mottram J.C."/>
            <person name="Tachezy J."/>
            <person name="Fraser-Liggett C.M."/>
            <person name="Johnson P.J."/>
        </authorList>
    </citation>
    <scope>NUCLEOTIDE SEQUENCE [LARGE SCALE GENOMIC DNA]</scope>
    <source>
        <strain evidence="1">G3</strain>
    </source>
</reference>
<organism evidence="1 2">
    <name type="scientific">Trichomonas vaginalis (strain ATCC PRA-98 / G3)</name>
    <dbReference type="NCBI Taxonomy" id="412133"/>
    <lineage>
        <taxon>Eukaryota</taxon>
        <taxon>Metamonada</taxon>
        <taxon>Parabasalia</taxon>
        <taxon>Trichomonadida</taxon>
        <taxon>Trichomonadidae</taxon>
        <taxon>Trichomonas</taxon>
    </lineage>
</organism>
<dbReference type="Proteomes" id="UP000001542">
    <property type="component" value="Unassembled WGS sequence"/>
</dbReference>
<dbReference type="AlphaFoldDB" id="A2E263"/>
<sequence>MASNILRRSNFIKVLEEAFGNEQWRQCNLFGVKQGGFGTVFAIQFNGTNYCLKVQNEPINERGAQEFQLEANISRSLNICSTCKVIRSFNPQSNGLAWILYEYIPGCTLYDLINKTHLHSIPNYDLFLMKALI</sequence>
<evidence type="ECO:0008006" key="3">
    <source>
        <dbReference type="Google" id="ProtNLM"/>
    </source>
</evidence>
<dbReference type="InterPro" id="IPR011009">
    <property type="entry name" value="Kinase-like_dom_sf"/>
</dbReference>
<name>A2E263_TRIV3</name>
<protein>
    <recommendedName>
        <fullName evidence="3">Protein kinase domain-containing protein</fullName>
    </recommendedName>
</protein>
<dbReference type="VEuPathDB" id="TrichDB:TVAG_464110"/>
<reference evidence="1" key="1">
    <citation type="submission" date="2006-10" db="EMBL/GenBank/DDBJ databases">
        <authorList>
            <person name="Amadeo P."/>
            <person name="Zhao Q."/>
            <person name="Wortman J."/>
            <person name="Fraser-Liggett C."/>
            <person name="Carlton J."/>
        </authorList>
    </citation>
    <scope>NUCLEOTIDE SEQUENCE</scope>
    <source>
        <strain evidence="1">G3</strain>
    </source>
</reference>
<dbReference type="SUPFAM" id="SSF56112">
    <property type="entry name" value="Protein kinase-like (PK-like)"/>
    <property type="match status" value="1"/>
</dbReference>
<evidence type="ECO:0000313" key="1">
    <source>
        <dbReference type="EMBL" id="EAY13277.1"/>
    </source>
</evidence>
<keyword evidence="2" id="KW-1185">Reference proteome</keyword>
<dbReference type="InParanoid" id="A2E263"/>
<evidence type="ECO:0000313" key="2">
    <source>
        <dbReference type="Proteomes" id="UP000001542"/>
    </source>
</evidence>
<accession>A2E263</accession>
<gene>
    <name evidence="1" type="ORF">TVAG_464110</name>
</gene>
<proteinExistence type="predicted"/>